<keyword evidence="2" id="KW-1185">Reference proteome</keyword>
<proteinExistence type="predicted"/>
<dbReference type="Proteomes" id="UP000677082">
    <property type="component" value="Unassembled WGS sequence"/>
</dbReference>
<accession>A0A919T7C1</accession>
<sequence length="168" mass="18931">MTLIEELVADGPWVGREPEMELYGRLAGTWDVVNRYFVEERDEWVAGTAVWTFGWILAGHAVQDVMWFTAPGPDGYPQRVTGSAVRHYDPAAKSWTVVWFATTGTVFTLTGRAGDGGDIVQEGTQPDGRPIRWLFTEVTGESFRWLGYVSDDGGATWRLEQEMLARRR</sequence>
<evidence type="ECO:0000313" key="1">
    <source>
        <dbReference type="EMBL" id="GIM90729.1"/>
    </source>
</evidence>
<name>A0A919T7C1_9ACTN</name>
<gene>
    <name evidence="1" type="ORF">Ato02nite_025220</name>
</gene>
<dbReference type="RefSeq" id="WP_213006659.1">
    <property type="nucleotide sequence ID" value="NZ_BOQN01000036.1"/>
</dbReference>
<evidence type="ECO:0008006" key="3">
    <source>
        <dbReference type="Google" id="ProtNLM"/>
    </source>
</evidence>
<organism evidence="1 2">
    <name type="scientific">Paractinoplanes toevensis</name>
    <dbReference type="NCBI Taxonomy" id="571911"/>
    <lineage>
        <taxon>Bacteria</taxon>
        <taxon>Bacillati</taxon>
        <taxon>Actinomycetota</taxon>
        <taxon>Actinomycetes</taxon>
        <taxon>Micromonosporales</taxon>
        <taxon>Micromonosporaceae</taxon>
        <taxon>Paractinoplanes</taxon>
    </lineage>
</organism>
<evidence type="ECO:0000313" key="2">
    <source>
        <dbReference type="Proteomes" id="UP000677082"/>
    </source>
</evidence>
<dbReference type="AlphaFoldDB" id="A0A919T7C1"/>
<dbReference type="EMBL" id="BOQN01000036">
    <property type="protein sequence ID" value="GIM90729.1"/>
    <property type="molecule type" value="Genomic_DNA"/>
</dbReference>
<comment type="caution">
    <text evidence="1">The sequence shown here is derived from an EMBL/GenBank/DDBJ whole genome shotgun (WGS) entry which is preliminary data.</text>
</comment>
<reference evidence="1 2" key="1">
    <citation type="submission" date="2021-03" db="EMBL/GenBank/DDBJ databases">
        <title>Whole genome shotgun sequence of Actinoplanes toevensis NBRC 105298.</title>
        <authorList>
            <person name="Komaki H."/>
            <person name="Tamura T."/>
        </authorList>
    </citation>
    <scope>NUCLEOTIDE SEQUENCE [LARGE SCALE GENOMIC DNA]</scope>
    <source>
        <strain evidence="1 2">NBRC 105298</strain>
    </source>
</reference>
<protein>
    <recommendedName>
        <fullName evidence="3">DUF1579 domain-containing protein</fullName>
    </recommendedName>
</protein>